<organism evidence="4 5">
    <name type="scientific">Albimonas pacifica</name>
    <dbReference type="NCBI Taxonomy" id="1114924"/>
    <lineage>
        <taxon>Bacteria</taxon>
        <taxon>Pseudomonadati</taxon>
        <taxon>Pseudomonadota</taxon>
        <taxon>Alphaproteobacteria</taxon>
        <taxon>Rhodobacterales</taxon>
        <taxon>Paracoccaceae</taxon>
        <taxon>Albimonas</taxon>
    </lineage>
</organism>
<dbReference type="PANTHER" id="PTHR42930:SF3">
    <property type="entry name" value="PHOSPHATE-SPECIFIC TRANSPORT SYSTEM ACCESSORY PROTEIN PHOU"/>
    <property type="match status" value="1"/>
</dbReference>
<dbReference type="SUPFAM" id="SSF109755">
    <property type="entry name" value="PhoU-like"/>
    <property type="match status" value="1"/>
</dbReference>
<dbReference type="GO" id="GO:0030643">
    <property type="term" value="P:intracellular phosphate ion homeostasis"/>
    <property type="evidence" value="ECO:0007669"/>
    <property type="project" value="InterPro"/>
</dbReference>
<protein>
    <submittedName>
        <fullName evidence="4">Phosphate transport system protein</fullName>
    </submittedName>
</protein>
<dbReference type="InterPro" id="IPR028366">
    <property type="entry name" value="PhoU"/>
</dbReference>
<feature type="region of interest" description="Disordered" evidence="2">
    <location>
        <begin position="1"/>
        <end position="28"/>
    </location>
</feature>
<dbReference type="OrthoDB" id="9814256at2"/>
<feature type="domain" description="PhoU" evidence="3">
    <location>
        <begin position="151"/>
        <end position="234"/>
    </location>
</feature>
<dbReference type="InterPro" id="IPR038078">
    <property type="entry name" value="PhoU-like_sf"/>
</dbReference>
<evidence type="ECO:0000313" key="4">
    <source>
        <dbReference type="EMBL" id="SFI96067.1"/>
    </source>
</evidence>
<evidence type="ECO:0000259" key="3">
    <source>
        <dbReference type="Pfam" id="PF01895"/>
    </source>
</evidence>
<accession>A0A1I3MGG6</accession>
<dbReference type="Pfam" id="PF01895">
    <property type="entry name" value="PhoU"/>
    <property type="match status" value="2"/>
</dbReference>
<dbReference type="STRING" id="1114924.SAMN05216258_11196"/>
<gene>
    <name evidence="4" type="ORF">SAMN05216258_11196</name>
</gene>
<dbReference type="EMBL" id="FOQH01000011">
    <property type="protein sequence ID" value="SFI96067.1"/>
    <property type="molecule type" value="Genomic_DNA"/>
</dbReference>
<dbReference type="PANTHER" id="PTHR42930">
    <property type="entry name" value="PHOSPHATE-SPECIFIC TRANSPORT SYSTEM ACCESSORY PROTEIN PHOU"/>
    <property type="match status" value="1"/>
</dbReference>
<feature type="compositionally biased region" description="Basic and acidic residues" evidence="2">
    <location>
        <begin position="1"/>
        <end position="14"/>
    </location>
</feature>
<dbReference type="InterPro" id="IPR026022">
    <property type="entry name" value="PhoU_dom"/>
</dbReference>
<dbReference type="RefSeq" id="WP_092864036.1">
    <property type="nucleotide sequence ID" value="NZ_FOQH01000011.1"/>
</dbReference>
<evidence type="ECO:0000256" key="2">
    <source>
        <dbReference type="SAM" id="MobiDB-lite"/>
    </source>
</evidence>
<keyword evidence="5" id="KW-1185">Reference proteome</keyword>
<dbReference type="Proteomes" id="UP000199377">
    <property type="component" value="Unassembled WGS sequence"/>
</dbReference>
<evidence type="ECO:0000256" key="1">
    <source>
        <dbReference type="ARBA" id="ARBA00008107"/>
    </source>
</evidence>
<reference evidence="4 5" key="1">
    <citation type="submission" date="2016-10" db="EMBL/GenBank/DDBJ databases">
        <authorList>
            <person name="de Groot N.N."/>
        </authorList>
    </citation>
    <scope>NUCLEOTIDE SEQUENCE [LARGE SCALE GENOMIC DNA]</scope>
    <source>
        <strain evidence="4 5">CGMCC 1.11030</strain>
    </source>
</reference>
<comment type="similarity">
    <text evidence="1">Belongs to the PhoU family.</text>
</comment>
<sequence>MFQHPDPLRPDRPQAEAPGRRHTVSSFDDDLRQVAAQTARVGGMAEELLSAALSLLLRGGAAEAAEVRALRDRQRLLAREANDRAASLVALRQPMGGDLRQLLAALRALAALARSGDLSANLAEGAARLREEAPAPAAPAPAPGEDMDAALRRFGQRALAQLASAISAHQARDAEAARAVWRRDGELDAHYESLTRSLLARMAEGADQVVPGARRLFIAKDLERIGDQARHVAAATWWMLRGTEIDVSPEP</sequence>
<dbReference type="AlphaFoldDB" id="A0A1I3MGG6"/>
<proteinExistence type="inferred from homology"/>
<feature type="domain" description="PhoU" evidence="3">
    <location>
        <begin position="40"/>
        <end position="124"/>
    </location>
</feature>
<dbReference type="GO" id="GO:0045936">
    <property type="term" value="P:negative regulation of phosphate metabolic process"/>
    <property type="evidence" value="ECO:0007669"/>
    <property type="project" value="InterPro"/>
</dbReference>
<evidence type="ECO:0000313" key="5">
    <source>
        <dbReference type="Proteomes" id="UP000199377"/>
    </source>
</evidence>
<dbReference type="Gene3D" id="1.20.58.220">
    <property type="entry name" value="Phosphate transport system protein phou homolog 2, domain 2"/>
    <property type="match status" value="1"/>
</dbReference>
<name>A0A1I3MGG6_9RHOB</name>